<keyword evidence="4" id="KW-0812">Transmembrane</keyword>
<dbReference type="GO" id="GO:0007165">
    <property type="term" value="P:signal transduction"/>
    <property type="evidence" value="ECO:0007669"/>
    <property type="project" value="UniProtKB-KW"/>
</dbReference>
<dbReference type="Pfam" id="PF14827">
    <property type="entry name" value="dCache_3"/>
    <property type="match status" value="1"/>
</dbReference>
<reference evidence="7" key="2">
    <citation type="submission" date="2013-03" db="EMBL/GenBank/DDBJ databases">
        <title>The Genome Sequence of Oribacterium sp. ACB1.</title>
        <authorList>
            <consortium name="The Broad Institute Genomics Platform"/>
            <consortium name="The Broad Institute Genome Sequencing Center for Infectious Disease"/>
            <person name="Earl A."/>
            <person name="Ward D."/>
            <person name="Feldgarden M."/>
            <person name="Gevers D."/>
            <person name="Sizova M."/>
            <person name="Hazen A."/>
            <person name="Epstein S."/>
            <person name="Walker B."/>
            <person name="Young S."/>
            <person name="Zeng Q."/>
            <person name="Gargeya S."/>
            <person name="Fitzgerald M."/>
            <person name="Haas B."/>
            <person name="Abouelleil A."/>
            <person name="Allen A.W."/>
            <person name="Alvarado L."/>
            <person name="Arachchi H.M."/>
            <person name="Berlin A.M."/>
            <person name="Chapman S.B."/>
            <person name="Gainer-Dewar J."/>
            <person name="Goldberg J."/>
            <person name="Griggs A."/>
            <person name="Gujja S."/>
            <person name="Hansen M."/>
            <person name="Howarth C."/>
            <person name="Imamovic A."/>
            <person name="Ireland A."/>
            <person name="Larimer J."/>
            <person name="McCowan C."/>
            <person name="Murphy C."/>
            <person name="Pearson M."/>
            <person name="Poon T.W."/>
            <person name="Priest M."/>
            <person name="Roberts A."/>
            <person name="Saif S."/>
            <person name="Shea T."/>
            <person name="Sisk P."/>
            <person name="Sykes S."/>
            <person name="Wortman J."/>
            <person name="Nusbaum C."/>
            <person name="Birren B."/>
        </authorList>
    </citation>
    <scope>NUCLEOTIDE SEQUENCE [LARGE SCALE GENOMIC DNA]</scope>
    <source>
        <strain evidence="7">ACB1</strain>
    </source>
</reference>
<dbReference type="Pfam" id="PF00015">
    <property type="entry name" value="MCPsignal"/>
    <property type="match status" value="1"/>
</dbReference>
<organism evidence="7 8">
    <name type="scientific">Oribacterium parvum ACB1</name>
    <dbReference type="NCBI Taxonomy" id="796943"/>
    <lineage>
        <taxon>Bacteria</taxon>
        <taxon>Bacillati</taxon>
        <taxon>Bacillota</taxon>
        <taxon>Clostridia</taxon>
        <taxon>Lachnospirales</taxon>
        <taxon>Lachnospiraceae</taxon>
        <taxon>Oribacterium</taxon>
    </lineage>
</organism>
<dbReference type="PANTHER" id="PTHR32089:SF112">
    <property type="entry name" value="LYSOZYME-LIKE PROTEIN-RELATED"/>
    <property type="match status" value="1"/>
</dbReference>
<dbReference type="AlphaFoldDB" id="G9WQI9"/>
<dbReference type="Gene3D" id="1.10.287.950">
    <property type="entry name" value="Methyl-accepting chemotaxis protein"/>
    <property type="match status" value="1"/>
</dbReference>
<dbReference type="Proteomes" id="UP000018461">
    <property type="component" value="Unassembled WGS sequence"/>
</dbReference>
<dbReference type="SUPFAM" id="SSF58104">
    <property type="entry name" value="Methyl-accepting chemotaxis protein (MCP) signaling domain"/>
    <property type="match status" value="1"/>
</dbReference>
<evidence type="ECO:0000313" key="8">
    <source>
        <dbReference type="Proteomes" id="UP000018461"/>
    </source>
</evidence>
<evidence type="ECO:0008006" key="9">
    <source>
        <dbReference type="Google" id="ProtNLM"/>
    </source>
</evidence>
<keyword evidence="8" id="KW-1185">Reference proteome</keyword>
<evidence type="ECO:0000256" key="4">
    <source>
        <dbReference type="SAM" id="Phobius"/>
    </source>
</evidence>
<proteinExistence type="inferred from homology"/>
<dbReference type="SMART" id="SM00304">
    <property type="entry name" value="HAMP"/>
    <property type="match status" value="1"/>
</dbReference>
<evidence type="ECO:0000259" key="6">
    <source>
        <dbReference type="PROSITE" id="PS50885"/>
    </source>
</evidence>
<evidence type="ECO:0000256" key="3">
    <source>
        <dbReference type="PROSITE-ProRule" id="PRU00284"/>
    </source>
</evidence>
<dbReference type="InterPro" id="IPR029150">
    <property type="entry name" value="dCache_3"/>
</dbReference>
<feature type="domain" description="HAMP" evidence="6">
    <location>
        <begin position="301"/>
        <end position="353"/>
    </location>
</feature>
<evidence type="ECO:0000256" key="1">
    <source>
        <dbReference type="ARBA" id="ARBA00023224"/>
    </source>
</evidence>
<evidence type="ECO:0000259" key="5">
    <source>
        <dbReference type="PROSITE" id="PS50111"/>
    </source>
</evidence>
<dbReference type="InterPro" id="IPR003660">
    <property type="entry name" value="HAMP_dom"/>
</dbReference>
<feature type="domain" description="Methyl-accepting transducer" evidence="5">
    <location>
        <begin position="372"/>
        <end position="619"/>
    </location>
</feature>
<dbReference type="SUPFAM" id="SSF103190">
    <property type="entry name" value="Sensory domain-like"/>
    <property type="match status" value="1"/>
</dbReference>
<keyword evidence="1 3" id="KW-0807">Transducer</keyword>
<dbReference type="InterPro" id="IPR004089">
    <property type="entry name" value="MCPsignal_dom"/>
</dbReference>
<keyword evidence="4" id="KW-1133">Transmembrane helix</keyword>
<dbReference type="EMBL" id="AFZC02000002">
    <property type="protein sequence ID" value="EHL09649.1"/>
    <property type="molecule type" value="Genomic_DNA"/>
</dbReference>
<dbReference type="RefSeq" id="WP_009535462.1">
    <property type="nucleotide sequence ID" value="NZ_KE148312.1"/>
</dbReference>
<reference evidence="7" key="1">
    <citation type="submission" date="2011-08" db="EMBL/GenBank/DDBJ databases">
        <authorList>
            <consortium name="The Broad Institute Genome Sequencing Platform"/>
            <person name="Earl A."/>
            <person name="Ward D."/>
            <person name="Feldgarden M."/>
            <person name="Gevers D."/>
            <person name="Sizova M."/>
            <person name="Hazen A."/>
            <person name="Epstein S."/>
            <person name="Young S.K."/>
            <person name="Zeng Q."/>
            <person name="Gargeya S."/>
            <person name="Fitzgerald M."/>
            <person name="Haas B."/>
            <person name="Abouelleil A."/>
            <person name="Alvarado L."/>
            <person name="Arachchi H.M."/>
            <person name="Berlin A."/>
            <person name="Brown A."/>
            <person name="Chapman S.B."/>
            <person name="Chen Z."/>
            <person name="Dunbar C."/>
            <person name="Freedman E."/>
            <person name="Gearin G."/>
            <person name="Gellesch M."/>
            <person name="Goldberg J."/>
            <person name="Griggs A."/>
            <person name="Gujja S."/>
            <person name="Heiman D."/>
            <person name="Howarth C."/>
            <person name="Larson L."/>
            <person name="Lui A."/>
            <person name="MacDonald P.J.P."/>
            <person name="Montmayeur A."/>
            <person name="Murphy C."/>
            <person name="Neiman D."/>
            <person name="Pearson M."/>
            <person name="Priest M."/>
            <person name="Roberts A."/>
            <person name="Saif S."/>
            <person name="Shea T."/>
            <person name="Shenoy N."/>
            <person name="Sisk P."/>
            <person name="Stolte C."/>
            <person name="Sykes S."/>
            <person name="Wortman J."/>
            <person name="Nusbaum C."/>
            <person name="Birren B."/>
        </authorList>
    </citation>
    <scope>NUCLEOTIDE SEQUENCE</scope>
    <source>
        <strain evidence="7">ACB1</strain>
    </source>
</reference>
<dbReference type="CDD" id="cd06225">
    <property type="entry name" value="HAMP"/>
    <property type="match status" value="1"/>
</dbReference>
<dbReference type="SMART" id="SM00283">
    <property type="entry name" value="MA"/>
    <property type="match status" value="1"/>
</dbReference>
<dbReference type="GO" id="GO:0016020">
    <property type="term" value="C:membrane"/>
    <property type="evidence" value="ECO:0007669"/>
    <property type="project" value="InterPro"/>
</dbReference>
<gene>
    <name evidence="7" type="ORF">HMPREF9625_01622</name>
</gene>
<feature type="transmembrane region" description="Helical" evidence="4">
    <location>
        <begin position="9"/>
        <end position="29"/>
    </location>
</feature>
<sequence>MHLSLKKRIILFFLLAMMLIVAFFASYFYHSTRKMLSDSEHNLELIVSNSITQDIQDNLDYTEANVRAVVENEKVQELFANRDRNGLYEYLRPSYESMKEEFPQAHFHLPDSTSFLRMNKPEKFGDSLKSFRFTVNEANSSKKTVKGIESGVSGFGFRVVMPVFYKGVHLGSFEFGREMEHSFLETLKQSYNGDFSLYKLDEEGCKFVSSTASDEPVDFLFPEKLKEIQNGNSIFLTSDDKSYNYYILPLKSFDGKTLGFLQFTEDRSAVVEQEKKLIHSLFVVVLIMLAVVPIFATLFLTIAFRPLHTLVRDAEVIAQGDFTKNFVTNRKDEIGLISKSLNHISVGLREMFHVIGDTSSNVINASEEISASGQEMTASNEEVYRNVHEVSEIAAEQLASVDSAKESVQFMVERIFELNESVKTINASMDSVINSTNEGTDASARIEEKILDLQETSERNNSKIEKLSAGSVKIEEIVRTIRRIAEETNILALNASIEAARAGEAGRGLAVVASEVSRLADQSKIATNSIAVLIREVRENIESVVSSSVENNEKLDEGVLVVQESKATFASISTEVQTIVKQVTDITEKVSRIHEKIDILLSGFQEIVEKSDNTMIHIDSVKEISEAQKTAMDEIGHSTMALESMSAELKEAVSKFKY</sequence>
<dbReference type="InterPro" id="IPR029151">
    <property type="entry name" value="Sensor-like_sf"/>
</dbReference>
<name>G9WQI9_9FIRM</name>
<dbReference type="HOGENOM" id="CLU_000445_107_19_9"/>
<dbReference type="PROSITE" id="PS50111">
    <property type="entry name" value="CHEMOTAXIS_TRANSDUC_2"/>
    <property type="match status" value="1"/>
</dbReference>
<comment type="caution">
    <text evidence="7">The sequence shown here is derived from an EMBL/GenBank/DDBJ whole genome shotgun (WGS) entry which is preliminary data.</text>
</comment>
<protein>
    <recommendedName>
        <fullName evidence="9">Methyl-accepting chemotaxis protein</fullName>
    </recommendedName>
</protein>
<evidence type="ECO:0000256" key="2">
    <source>
        <dbReference type="ARBA" id="ARBA00029447"/>
    </source>
</evidence>
<dbReference type="Pfam" id="PF00672">
    <property type="entry name" value="HAMP"/>
    <property type="match status" value="1"/>
</dbReference>
<comment type="similarity">
    <text evidence="2">Belongs to the methyl-accepting chemotaxis (MCP) protein family.</text>
</comment>
<dbReference type="STRING" id="796943.HMPREF9625_01622"/>
<accession>G9WQI9</accession>
<dbReference type="PANTHER" id="PTHR32089">
    <property type="entry name" value="METHYL-ACCEPTING CHEMOTAXIS PROTEIN MCPB"/>
    <property type="match status" value="1"/>
</dbReference>
<evidence type="ECO:0000313" key="7">
    <source>
        <dbReference type="EMBL" id="EHL09649.1"/>
    </source>
</evidence>
<dbReference type="PROSITE" id="PS50885">
    <property type="entry name" value="HAMP"/>
    <property type="match status" value="1"/>
</dbReference>
<feature type="transmembrane region" description="Helical" evidence="4">
    <location>
        <begin position="277"/>
        <end position="304"/>
    </location>
</feature>
<keyword evidence="4" id="KW-0472">Membrane</keyword>
<dbReference type="PATRIC" id="fig|796943.3.peg.2087"/>